<proteinExistence type="predicted"/>
<comment type="caution">
    <text evidence="1">The sequence shown here is derived from an EMBL/GenBank/DDBJ whole genome shotgun (WGS) entry which is preliminary data.</text>
</comment>
<evidence type="ECO:0000313" key="2">
    <source>
        <dbReference type="Proteomes" id="UP001244563"/>
    </source>
</evidence>
<dbReference type="EMBL" id="JAUSSW010000004">
    <property type="protein sequence ID" value="MDQ0102349.1"/>
    <property type="molecule type" value="Genomic_DNA"/>
</dbReference>
<sequence>MLTLTLAKVQPLLVKPPSGSQAPRVEGWLAGISVLLNKRYPSAFPEPVEGLPTQSLEPLFLVYVADAVQRRLDKVRQMTDSEAAGPYATRWNAASSLGGWFLPAELEEMDEVTGGGGTRTYRTPAPDYVRFNNRMDTYEPGSELEYIAGESLGSLE</sequence>
<protein>
    <submittedName>
        <fullName evidence="1">Uncharacterized protein</fullName>
    </submittedName>
</protein>
<gene>
    <name evidence="1" type="ORF">J2T10_001995</name>
</gene>
<dbReference type="Proteomes" id="UP001244563">
    <property type="component" value="Unassembled WGS sequence"/>
</dbReference>
<keyword evidence="2" id="KW-1185">Reference proteome</keyword>
<accession>A0ABT9TL23</accession>
<name>A0ABT9TL23_PAENI</name>
<dbReference type="RefSeq" id="WP_306878006.1">
    <property type="nucleotide sequence ID" value="NZ_JAUSSW010000004.1"/>
</dbReference>
<organism evidence="1 2">
    <name type="scientific">Paenarthrobacter nicotinovorans</name>
    <name type="common">Arthrobacter nicotinovorans</name>
    <dbReference type="NCBI Taxonomy" id="29320"/>
    <lineage>
        <taxon>Bacteria</taxon>
        <taxon>Bacillati</taxon>
        <taxon>Actinomycetota</taxon>
        <taxon>Actinomycetes</taxon>
        <taxon>Micrococcales</taxon>
        <taxon>Micrococcaceae</taxon>
        <taxon>Paenarthrobacter</taxon>
    </lineage>
</organism>
<reference evidence="1 2" key="1">
    <citation type="submission" date="2023-07" db="EMBL/GenBank/DDBJ databases">
        <title>Sorghum-associated microbial communities from plants grown in Nebraska, USA.</title>
        <authorList>
            <person name="Schachtman D."/>
        </authorList>
    </citation>
    <scope>NUCLEOTIDE SEQUENCE [LARGE SCALE GENOMIC DNA]</scope>
    <source>
        <strain evidence="1 2">CC523</strain>
    </source>
</reference>
<evidence type="ECO:0000313" key="1">
    <source>
        <dbReference type="EMBL" id="MDQ0102349.1"/>
    </source>
</evidence>